<dbReference type="Proteomes" id="UP000677082">
    <property type="component" value="Unassembled WGS sequence"/>
</dbReference>
<proteinExistence type="predicted"/>
<dbReference type="InterPro" id="IPR050982">
    <property type="entry name" value="Auxin_biosynth/cation_transpt"/>
</dbReference>
<keyword evidence="1" id="KW-0560">Oxidoreductase</keyword>
<dbReference type="PANTHER" id="PTHR43539">
    <property type="entry name" value="FLAVIN-BINDING MONOOXYGENASE-LIKE PROTEIN (AFU_ORTHOLOGUE AFUA_4G09220)"/>
    <property type="match status" value="1"/>
</dbReference>
<dbReference type="Pfam" id="PF13738">
    <property type="entry name" value="Pyr_redox_3"/>
    <property type="match status" value="1"/>
</dbReference>
<dbReference type="Gene3D" id="3.50.50.60">
    <property type="entry name" value="FAD/NAD(P)-binding domain"/>
    <property type="match status" value="1"/>
</dbReference>
<keyword evidence="2" id="KW-0503">Monooxygenase</keyword>
<reference evidence="2 3" key="1">
    <citation type="submission" date="2021-03" db="EMBL/GenBank/DDBJ databases">
        <title>Whole genome shotgun sequence of Actinoplanes toevensis NBRC 105298.</title>
        <authorList>
            <person name="Komaki H."/>
            <person name="Tamura T."/>
        </authorList>
    </citation>
    <scope>NUCLEOTIDE SEQUENCE [LARGE SCALE GENOMIC DNA]</scope>
    <source>
        <strain evidence="2 3">NBRC 105298</strain>
    </source>
</reference>
<dbReference type="InterPro" id="IPR036188">
    <property type="entry name" value="FAD/NAD-bd_sf"/>
</dbReference>
<dbReference type="PRINTS" id="PR00368">
    <property type="entry name" value="FADPNR"/>
</dbReference>
<dbReference type="EMBL" id="BOQN01000128">
    <property type="protein sequence ID" value="GIM96796.1"/>
    <property type="molecule type" value="Genomic_DNA"/>
</dbReference>
<comment type="caution">
    <text evidence="2">The sequence shown here is derived from an EMBL/GenBank/DDBJ whole genome shotgun (WGS) entry which is preliminary data.</text>
</comment>
<dbReference type="PANTHER" id="PTHR43539:SF91">
    <property type="entry name" value="FAD-DEPENDENT URATE HYDROXYLASE"/>
    <property type="match status" value="1"/>
</dbReference>
<keyword evidence="3" id="KW-1185">Reference proteome</keyword>
<dbReference type="PRINTS" id="PR00411">
    <property type="entry name" value="PNDRDTASEI"/>
</dbReference>
<evidence type="ECO:0000256" key="1">
    <source>
        <dbReference type="ARBA" id="ARBA00023002"/>
    </source>
</evidence>
<evidence type="ECO:0000313" key="2">
    <source>
        <dbReference type="EMBL" id="GIM96796.1"/>
    </source>
</evidence>
<dbReference type="RefSeq" id="WP_246608060.1">
    <property type="nucleotide sequence ID" value="NZ_BOQN01000128.1"/>
</dbReference>
<gene>
    <name evidence="2" type="ORF">Ato02nite_085890</name>
</gene>
<dbReference type="SUPFAM" id="SSF51905">
    <property type="entry name" value="FAD/NAD(P)-binding domain"/>
    <property type="match status" value="1"/>
</dbReference>
<evidence type="ECO:0000313" key="3">
    <source>
        <dbReference type="Proteomes" id="UP000677082"/>
    </source>
</evidence>
<protein>
    <submittedName>
        <fullName evidence="2">Dimethylaniline monooxygenase</fullName>
    </submittedName>
</protein>
<sequence length="387" mass="41880">MSVIDVAVLGAGPYGLAVAAALRDAGVEHRVIGEPMSFWKGMPDGMLLRSNWTATSIADHRGPVSLDAYVADTRAEVGRPVPLDSFIAYGEWVCSRVAPGLDRRMVREVAREGDGFRLAFADGPPLAARRVVVAGGIAPFARHPAPFVGLSRATHSSEHRDLSRFKGERVLVVGGGQSALESAALLHESGADVEVLVRRDQLIWLHGGKYQRMLGRAKPLFYAPTDVGPLGLSRVVAAPRLFRRLPRSVQTPAAARAIRPAGAEWLIERLREVPIRLDFQVRSATQDDRRIRVLSTTGEMAVGDHLIYGTGYRVDVARYPFLGAPLVRAVRRVNGYPLLGPGLEASVPGLHFVGAPAAWSFGPIMRFVSGGWFASRAVAGRIAGRRR</sequence>
<dbReference type="AlphaFoldDB" id="A0A920BQK5"/>
<accession>A0A920BQK5</accession>
<organism evidence="2 3">
    <name type="scientific">Paractinoplanes toevensis</name>
    <dbReference type="NCBI Taxonomy" id="571911"/>
    <lineage>
        <taxon>Bacteria</taxon>
        <taxon>Bacillati</taxon>
        <taxon>Actinomycetota</taxon>
        <taxon>Actinomycetes</taxon>
        <taxon>Micromonosporales</taxon>
        <taxon>Micromonosporaceae</taxon>
        <taxon>Paractinoplanes</taxon>
    </lineage>
</organism>
<dbReference type="GO" id="GO:0004497">
    <property type="term" value="F:monooxygenase activity"/>
    <property type="evidence" value="ECO:0007669"/>
    <property type="project" value="UniProtKB-KW"/>
</dbReference>
<name>A0A920BQK5_9ACTN</name>
<dbReference type="GO" id="GO:0050660">
    <property type="term" value="F:flavin adenine dinucleotide binding"/>
    <property type="evidence" value="ECO:0007669"/>
    <property type="project" value="TreeGrafter"/>
</dbReference>